<dbReference type="HOGENOM" id="CLU_1663908_0_0_1"/>
<dbReference type="AlphaFoldDB" id="F0WT00"/>
<reference evidence="1" key="1">
    <citation type="journal article" date="2011" name="PLoS Biol.">
        <title>Gene gain and loss during evolution of obligate parasitism in the white rust pathogen of Arabidopsis thaliana.</title>
        <authorList>
            <person name="Kemen E."/>
            <person name="Gardiner A."/>
            <person name="Schultz-Larsen T."/>
            <person name="Kemen A.C."/>
            <person name="Balmuth A.L."/>
            <person name="Robert-Seilaniantz A."/>
            <person name="Bailey K."/>
            <person name="Holub E."/>
            <person name="Studholme D.J."/>
            <person name="Maclean D."/>
            <person name="Jones J.D."/>
        </authorList>
    </citation>
    <scope>NUCLEOTIDE SEQUENCE</scope>
</reference>
<dbReference type="EMBL" id="FR824287">
    <property type="protein sequence ID" value="CCA24485.1"/>
    <property type="molecule type" value="Genomic_DNA"/>
</dbReference>
<evidence type="ECO:0000313" key="1">
    <source>
        <dbReference type="EMBL" id="CCA24485.1"/>
    </source>
</evidence>
<reference evidence="1" key="2">
    <citation type="submission" date="2011-02" db="EMBL/GenBank/DDBJ databases">
        <authorList>
            <person name="MacLean D."/>
        </authorList>
    </citation>
    <scope>NUCLEOTIDE SEQUENCE</scope>
</reference>
<proteinExistence type="predicted"/>
<accession>F0WT00</accession>
<name>F0WT00_9STRA</name>
<gene>
    <name evidence="1" type="primary">AlNc14C242G9490</name>
    <name evidence="1" type="ORF">ALNC14_106290</name>
</gene>
<protein>
    <submittedName>
        <fullName evidence="1">AlNc14C242G9490 protein</fullName>
    </submittedName>
</protein>
<sequence>MSRFYYRLISKLYRRNVLISDMVAFAGAKSKALNDDNGDASSGIDSVEHSDSNPSCCDEIDKFSIDRGGYATLLQGSDLEEFSMGKYPTRCPKMSRLLGSERYLLASLTQFTQQKIRTRPRRANRNFAYSIEHSTASNKFDTVEVAFHKDSLDTLKLVL</sequence>
<organism evidence="1">
    <name type="scientific">Albugo laibachii Nc14</name>
    <dbReference type="NCBI Taxonomy" id="890382"/>
    <lineage>
        <taxon>Eukaryota</taxon>
        <taxon>Sar</taxon>
        <taxon>Stramenopiles</taxon>
        <taxon>Oomycota</taxon>
        <taxon>Peronosporomycetes</taxon>
        <taxon>Albuginales</taxon>
        <taxon>Albuginaceae</taxon>
        <taxon>Albugo</taxon>
    </lineage>
</organism>